<dbReference type="AlphaFoldDB" id="A0A0M8MKP5"/>
<dbReference type="Pfam" id="PF01593">
    <property type="entry name" value="Amino_oxidase"/>
    <property type="match status" value="1"/>
</dbReference>
<dbReference type="SUPFAM" id="SSF51905">
    <property type="entry name" value="FAD/NAD(P)-binding domain"/>
    <property type="match status" value="1"/>
</dbReference>
<dbReference type="InterPro" id="IPR036188">
    <property type="entry name" value="FAD/NAD-bd_sf"/>
</dbReference>
<sequence length="429" mass="46863">MKKPDIIVVGAGAAGLMAAYTLVKSGKSVTVLEARNRIGGRIHTVTNGFTNPVELGAEFVHGNLPVTLGLLKEAGIATTGVDFEMWQHHNGTFEKSNEFIEGFGEFLDKLNRLEEDMPMQVFIDQHFSDEKYAKMRNQIENYVAGYDTADIHDVSAFALRNEWNHEDEDAQHRITGGYGKLVDYLAKAIISAGNNILTDKAVTAITWSKNVVKVSTADGLIYEAAKVIIALPLGVLQAGAITFNPPIPHYTKAFNGIGFGSIIKILLEFDTPFWEDNAITGLTGKGLGTMGFLFADEAIPTFWTQVPNRSPLLTGWLGGPPAYEQKDASPEAVLEITLTSLSTIFKMDVPVLRNKLVAWNITNWTAEPFTLGSYAYDKVESAEARNVLQQPIETLYFAGEYLYNGPAMGTVEAALTSGKNVAAYVLDNN</sequence>
<evidence type="ECO:0000256" key="6">
    <source>
        <dbReference type="ARBA" id="ARBA00047321"/>
    </source>
</evidence>
<dbReference type="PANTHER" id="PTHR10742:SF410">
    <property type="entry name" value="LYSINE-SPECIFIC HISTONE DEMETHYLASE 2"/>
    <property type="match status" value="1"/>
</dbReference>
<gene>
    <name evidence="8" type="ORF">AM493_16795</name>
</gene>
<dbReference type="InterPro" id="IPR050281">
    <property type="entry name" value="Flavin_monoamine_oxidase"/>
</dbReference>
<dbReference type="PATRIC" id="fig|1202724.3.peg.3486"/>
<dbReference type="PANTHER" id="PTHR10742">
    <property type="entry name" value="FLAVIN MONOAMINE OXIDASE"/>
    <property type="match status" value="1"/>
</dbReference>
<evidence type="ECO:0000313" key="8">
    <source>
        <dbReference type="EMBL" id="KOS07518.1"/>
    </source>
</evidence>
<name>A0A0M8MKP5_9FLAO</name>
<dbReference type="GO" id="GO:0050361">
    <property type="term" value="F:tryptophan 2-monooxygenase activity"/>
    <property type="evidence" value="ECO:0007669"/>
    <property type="project" value="UniProtKB-EC"/>
</dbReference>
<evidence type="ECO:0000259" key="7">
    <source>
        <dbReference type="Pfam" id="PF01593"/>
    </source>
</evidence>
<dbReference type="STRING" id="1202724.AM493_16795"/>
<evidence type="ECO:0000313" key="9">
    <source>
        <dbReference type="Proteomes" id="UP000037755"/>
    </source>
</evidence>
<dbReference type="SUPFAM" id="SSF54373">
    <property type="entry name" value="FAD-linked reductases, C-terminal domain"/>
    <property type="match status" value="1"/>
</dbReference>
<evidence type="ECO:0000256" key="1">
    <source>
        <dbReference type="ARBA" id="ARBA00004814"/>
    </source>
</evidence>
<comment type="similarity">
    <text evidence="2">Belongs to the tryptophan 2-monooxygenase family.</text>
</comment>
<accession>A0A0M8MKP5</accession>
<dbReference type="Proteomes" id="UP000037755">
    <property type="component" value="Unassembled WGS sequence"/>
</dbReference>
<dbReference type="InterPro" id="IPR002937">
    <property type="entry name" value="Amino_oxidase"/>
</dbReference>
<evidence type="ECO:0000256" key="2">
    <source>
        <dbReference type="ARBA" id="ARBA00005833"/>
    </source>
</evidence>
<comment type="pathway">
    <text evidence="1">Plant hormone metabolism; auxin biosynthesis.</text>
</comment>
<evidence type="ECO:0000256" key="4">
    <source>
        <dbReference type="ARBA" id="ARBA00017871"/>
    </source>
</evidence>
<feature type="domain" description="Amine oxidase" evidence="7">
    <location>
        <begin position="14"/>
        <end position="426"/>
    </location>
</feature>
<proteinExistence type="inferred from homology"/>
<dbReference type="EC" id="1.13.12.3" evidence="3"/>
<dbReference type="RefSeq" id="WP_054409184.1">
    <property type="nucleotide sequence ID" value="NZ_FOYA01000011.1"/>
</dbReference>
<evidence type="ECO:0000256" key="5">
    <source>
        <dbReference type="ARBA" id="ARBA00023070"/>
    </source>
</evidence>
<comment type="caution">
    <text evidence="8">The sequence shown here is derived from an EMBL/GenBank/DDBJ whole genome shotgun (WGS) entry which is preliminary data.</text>
</comment>
<dbReference type="EMBL" id="LIYD01000005">
    <property type="protein sequence ID" value="KOS07518.1"/>
    <property type="molecule type" value="Genomic_DNA"/>
</dbReference>
<keyword evidence="9" id="KW-1185">Reference proteome</keyword>
<dbReference type="GO" id="GO:0009851">
    <property type="term" value="P:auxin biosynthetic process"/>
    <property type="evidence" value="ECO:0007669"/>
    <property type="project" value="UniProtKB-KW"/>
</dbReference>
<keyword evidence="5" id="KW-0073">Auxin biosynthesis</keyword>
<evidence type="ECO:0000256" key="3">
    <source>
        <dbReference type="ARBA" id="ARBA00012535"/>
    </source>
</evidence>
<protein>
    <recommendedName>
        <fullName evidence="4">Tryptophan 2-monooxygenase</fullName>
        <ecNumber evidence="3">1.13.12.3</ecNumber>
    </recommendedName>
</protein>
<dbReference type="OrthoDB" id="56323at2"/>
<reference evidence="8 9" key="1">
    <citation type="submission" date="2015-08" db="EMBL/GenBank/DDBJ databases">
        <title>Whole genome sequence of Flavobacterium akiainvivens IK-1T, from decaying Wikstroemia oahuensis, an endemic Hawaiian shrub.</title>
        <authorList>
            <person name="Wan X."/>
            <person name="Hou S."/>
            <person name="Saito J."/>
            <person name="Donachie S."/>
        </authorList>
    </citation>
    <scope>NUCLEOTIDE SEQUENCE [LARGE SCALE GENOMIC DNA]</scope>
    <source>
        <strain evidence="8 9">IK-1</strain>
    </source>
</reference>
<dbReference type="Gene3D" id="3.50.50.60">
    <property type="entry name" value="FAD/NAD(P)-binding domain"/>
    <property type="match status" value="1"/>
</dbReference>
<comment type="catalytic activity">
    <reaction evidence="6">
        <text>L-tryptophan + O2 = indole-3-acetamide + CO2 + H2O</text>
        <dbReference type="Rhea" id="RHEA:16165"/>
        <dbReference type="ChEBI" id="CHEBI:15377"/>
        <dbReference type="ChEBI" id="CHEBI:15379"/>
        <dbReference type="ChEBI" id="CHEBI:16031"/>
        <dbReference type="ChEBI" id="CHEBI:16526"/>
        <dbReference type="ChEBI" id="CHEBI:57912"/>
        <dbReference type="EC" id="1.13.12.3"/>
    </reaction>
</comment>
<organism evidence="8 9">
    <name type="scientific">Flavobacterium akiainvivens</name>
    <dbReference type="NCBI Taxonomy" id="1202724"/>
    <lineage>
        <taxon>Bacteria</taxon>
        <taxon>Pseudomonadati</taxon>
        <taxon>Bacteroidota</taxon>
        <taxon>Flavobacteriia</taxon>
        <taxon>Flavobacteriales</taxon>
        <taxon>Flavobacteriaceae</taxon>
        <taxon>Flavobacterium</taxon>
    </lineage>
</organism>